<proteinExistence type="predicted"/>
<dbReference type="InterPro" id="IPR009057">
    <property type="entry name" value="Homeodomain-like_sf"/>
</dbReference>
<dbReference type="RefSeq" id="WP_220806325.1">
    <property type="nucleotide sequence ID" value="NZ_BPMK01000001.1"/>
</dbReference>
<feature type="domain" description="HTH araC/xylS-type" evidence="4">
    <location>
        <begin position="174"/>
        <end position="271"/>
    </location>
</feature>
<protein>
    <submittedName>
        <fullName evidence="5">AraC family transcriptional regulator</fullName>
    </submittedName>
</protein>
<keyword evidence="3" id="KW-0804">Transcription</keyword>
<dbReference type="InterPro" id="IPR018062">
    <property type="entry name" value="HTH_AraC-typ_CS"/>
</dbReference>
<dbReference type="PROSITE" id="PS01124">
    <property type="entry name" value="HTH_ARAC_FAMILY_2"/>
    <property type="match status" value="1"/>
</dbReference>
<dbReference type="InterPro" id="IPR032783">
    <property type="entry name" value="AraC_lig"/>
</dbReference>
<dbReference type="Pfam" id="PF12852">
    <property type="entry name" value="Cupin_6"/>
    <property type="match status" value="1"/>
</dbReference>
<dbReference type="Gene3D" id="1.10.10.60">
    <property type="entry name" value="Homeodomain-like"/>
    <property type="match status" value="1"/>
</dbReference>
<evidence type="ECO:0000256" key="3">
    <source>
        <dbReference type="ARBA" id="ARBA00023163"/>
    </source>
</evidence>
<comment type="caution">
    <text evidence="5">The sequence shown here is derived from an EMBL/GenBank/DDBJ whole genome shotgun (WGS) entry which is preliminary data.</text>
</comment>
<gene>
    <name evidence="5" type="ORF">NCCP691_01520</name>
</gene>
<reference evidence="5 6" key="1">
    <citation type="journal article" date="2022" name="Int. J. Syst. Evol. Microbiol.">
        <title>Noviherbaspirillum aridicola sp. nov., isolated from an arid soil in Pakistan.</title>
        <authorList>
            <person name="Khan I.U."/>
            <person name="Saqib M."/>
            <person name="Amin A."/>
            <person name="Hussain F."/>
            <person name="Li L."/>
            <person name="Liu Y.H."/>
            <person name="Fang B.Z."/>
            <person name="Ahmed I."/>
            <person name="Li W.J."/>
        </authorList>
    </citation>
    <scope>NUCLEOTIDE SEQUENCE [LARGE SCALE GENOMIC DNA]</scope>
    <source>
        <strain evidence="5 6">NCCP-691</strain>
    </source>
</reference>
<dbReference type="Pfam" id="PF12833">
    <property type="entry name" value="HTH_18"/>
    <property type="match status" value="1"/>
</dbReference>
<dbReference type="PROSITE" id="PS00041">
    <property type="entry name" value="HTH_ARAC_FAMILY_1"/>
    <property type="match status" value="1"/>
</dbReference>
<evidence type="ECO:0000313" key="5">
    <source>
        <dbReference type="EMBL" id="GIZ50138.1"/>
    </source>
</evidence>
<sequence>MDRLLSLLPHFGFEASVFFRGHFCGENLFRGDDEVGHLHLLRAGRVAMEHADGSVLDLQEPSLVFYPGPYRHRLVVPSDSQAHLLCASVRFRHFRRNPIALALPPVIRLPLQEADGLDAVLALLFTEAERDELGNRLILNHLCDILVVHLIRHAHRHGLIHAGALAGLSDPQLAPALAALHDHPARPWTVDEMAAEAHMSRTAFANRFRQLIGATPAEYLTAWRMELAQGALLEGKSVKEVAAAVGYGTQPALTRAFAARYGMSPTEWLRRQAGSGADPGAAVPAT</sequence>
<evidence type="ECO:0000259" key="4">
    <source>
        <dbReference type="PROSITE" id="PS01124"/>
    </source>
</evidence>
<evidence type="ECO:0000313" key="6">
    <source>
        <dbReference type="Proteomes" id="UP000887222"/>
    </source>
</evidence>
<keyword evidence="6" id="KW-1185">Reference proteome</keyword>
<keyword evidence="1" id="KW-0805">Transcription regulation</keyword>
<dbReference type="EMBL" id="BPMK01000001">
    <property type="protein sequence ID" value="GIZ50138.1"/>
    <property type="molecule type" value="Genomic_DNA"/>
</dbReference>
<dbReference type="PANTHER" id="PTHR46796:SF13">
    <property type="entry name" value="HTH-TYPE TRANSCRIPTIONAL ACTIVATOR RHAS"/>
    <property type="match status" value="1"/>
</dbReference>
<dbReference type="InterPro" id="IPR018060">
    <property type="entry name" value="HTH_AraC"/>
</dbReference>
<dbReference type="PANTHER" id="PTHR46796">
    <property type="entry name" value="HTH-TYPE TRANSCRIPTIONAL ACTIVATOR RHAS-RELATED"/>
    <property type="match status" value="1"/>
</dbReference>
<dbReference type="Proteomes" id="UP000887222">
    <property type="component" value="Unassembled WGS sequence"/>
</dbReference>
<evidence type="ECO:0000256" key="2">
    <source>
        <dbReference type="ARBA" id="ARBA00023125"/>
    </source>
</evidence>
<dbReference type="SMART" id="SM00342">
    <property type="entry name" value="HTH_ARAC"/>
    <property type="match status" value="1"/>
</dbReference>
<keyword evidence="2" id="KW-0238">DNA-binding</keyword>
<evidence type="ECO:0000256" key="1">
    <source>
        <dbReference type="ARBA" id="ARBA00023015"/>
    </source>
</evidence>
<organism evidence="5 6">
    <name type="scientific">Noviherbaspirillum aridicola</name>
    <dbReference type="NCBI Taxonomy" id="2849687"/>
    <lineage>
        <taxon>Bacteria</taxon>
        <taxon>Pseudomonadati</taxon>
        <taxon>Pseudomonadota</taxon>
        <taxon>Betaproteobacteria</taxon>
        <taxon>Burkholderiales</taxon>
        <taxon>Oxalobacteraceae</taxon>
        <taxon>Noviherbaspirillum</taxon>
    </lineage>
</organism>
<dbReference type="SUPFAM" id="SSF46689">
    <property type="entry name" value="Homeodomain-like"/>
    <property type="match status" value="2"/>
</dbReference>
<name>A0ABQ4PZ10_9BURK</name>
<accession>A0ABQ4PZ10</accession>
<dbReference type="InterPro" id="IPR050204">
    <property type="entry name" value="AraC_XylS_family_regulators"/>
</dbReference>